<evidence type="ECO:0000313" key="2">
    <source>
        <dbReference type="EMBL" id="GGI92416.1"/>
    </source>
</evidence>
<name>A0ABQ2CL68_9MICC</name>
<sequence length="172" mass="18916">MRIKVARKQGRQAARTNHVRNQPGDPFKASAPQVATPSSGNVRELETLAPAFICWYVQRPFSTDVEEVLASLKLFFRFYPEFDEKRSITALDPAEVAARLASLIIHTVYEGIVATYSLTTFLRFLHDSGRWSGKPESYRAVNGILTDIICLDMRSAPGGAETANVATTAPAG</sequence>
<evidence type="ECO:0000256" key="1">
    <source>
        <dbReference type="SAM" id="MobiDB-lite"/>
    </source>
</evidence>
<organism evidence="2 3">
    <name type="scientific">Pseudarthrobacter scleromae</name>
    <dbReference type="NCBI Taxonomy" id="158897"/>
    <lineage>
        <taxon>Bacteria</taxon>
        <taxon>Bacillati</taxon>
        <taxon>Actinomycetota</taxon>
        <taxon>Actinomycetes</taxon>
        <taxon>Micrococcales</taxon>
        <taxon>Micrococcaceae</taxon>
        <taxon>Pseudarthrobacter</taxon>
    </lineage>
</organism>
<dbReference type="EMBL" id="BMKV01000006">
    <property type="protein sequence ID" value="GGI92416.1"/>
    <property type="molecule type" value="Genomic_DNA"/>
</dbReference>
<dbReference type="Proteomes" id="UP000658754">
    <property type="component" value="Unassembled WGS sequence"/>
</dbReference>
<accession>A0ABQ2CL68</accession>
<feature type="compositionally biased region" description="Basic residues" evidence="1">
    <location>
        <begin position="1"/>
        <end position="10"/>
    </location>
</feature>
<feature type="region of interest" description="Disordered" evidence="1">
    <location>
        <begin position="1"/>
        <end position="38"/>
    </location>
</feature>
<comment type="caution">
    <text evidence="2">The sequence shown here is derived from an EMBL/GenBank/DDBJ whole genome shotgun (WGS) entry which is preliminary data.</text>
</comment>
<protein>
    <submittedName>
        <fullName evidence="2">Uncharacterized protein</fullName>
    </submittedName>
</protein>
<gene>
    <name evidence="2" type="ORF">GCM10007175_32220</name>
</gene>
<proteinExistence type="predicted"/>
<reference evidence="3" key="1">
    <citation type="journal article" date="2019" name="Int. J. Syst. Evol. Microbiol.">
        <title>The Global Catalogue of Microorganisms (GCM) 10K type strain sequencing project: providing services to taxonomists for standard genome sequencing and annotation.</title>
        <authorList>
            <consortium name="The Broad Institute Genomics Platform"/>
            <consortium name="The Broad Institute Genome Sequencing Center for Infectious Disease"/>
            <person name="Wu L."/>
            <person name="Ma J."/>
        </authorList>
    </citation>
    <scope>NUCLEOTIDE SEQUENCE [LARGE SCALE GENOMIC DNA]</scope>
    <source>
        <strain evidence="3">CGMCC 1.3601</strain>
    </source>
</reference>
<evidence type="ECO:0000313" key="3">
    <source>
        <dbReference type="Proteomes" id="UP000658754"/>
    </source>
</evidence>
<keyword evidence="3" id="KW-1185">Reference proteome</keyword>